<keyword evidence="12" id="KW-1185">Reference proteome</keyword>
<gene>
    <name evidence="11" type="ORF">CCACVL1_14663</name>
</gene>
<keyword evidence="3" id="KW-0808">Transferase</keyword>
<dbReference type="AlphaFoldDB" id="A0A1R3I655"/>
<dbReference type="PANTHER" id="PTHR15710">
    <property type="entry name" value="E3 UBIQUITIN-PROTEIN LIGASE PRAJA"/>
    <property type="match status" value="1"/>
</dbReference>
<dbReference type="InterPro" id="IPR013083">
    <property type="entry name" value="Znf_RING/FYVE/PHD"/>
</dbReference>
<evidence type="ECO:0000256" key="9">
    <source>
        <dbReference type="SAM" id="MobiDB-lite"/>
    </source>
</evidence>
<evidence type="ECO:0000256" key="5">
    <source>
        <dbReference type="ARBA" id="ARBA00022771"/>
    </source>
</evidence>
<dbReference type="Pfam" id="PF13639">
    <property type="entry name" value="zf-RING_2"/>
    <property type="match status" value="1"/>
</dbReference>
<comment type="caution">
    <text evidence="11">The sequence shown here is derived from an EMBL/GenBank/DDBJ whole genome shotgun (WGS) entry which is preliminary data.</text>
</comment>
<keyword evidence="7" id="KW-0862">Zinc</keyword>
<dbReference type="Pfam" id="PF14369">
    <property type="entry name" value="Zn_ribbon_19"/>
    <property type="match status" value="1"/>
</dbReference>
<dbReference type="InterPro" id="IPR001841">
    <property type="entry name" value="Znf_RING"/>
</dbReference>
<proteinExistence type="predicted"/>
<dbReference type="PROSITE" id="PS50089">
    <property type="entry name" value="ZF_RING_2"/>
    <property type="match status" value="1"/>
</dbReference>
<evidence type="ECO:0000256" key="7">
    <source>
        <dbReference type="ARBA" id="ARBA00022833"/>
    </source>
</evidence>
<evidence type="ECO:0000256" key="3">
    <source>
        <dbReference type="ARBA" id="ARBA00022679"/>
    </source>
</evidence>
<dbReference type="EMBL" id="AWWV01010617">
    <property type="protein sequence ID" value="OMO78076.1"/>
    <property type="molecule type" value="Genomic_DNA"/>
</dbReference>
<dbReference type="PANTHER" id="PTHR15710:SF208">
    <property type="entry name" value="E3 UBIQUITIN-PROTEIN LIGASE RING1-LIKE"/>
    <property type="match status" value="1"/>
</dbReference>
<dbReference type="GO" id="GO:0005737">
    <property type="term" value="C:cytoplasm"/>
    <property type="evidence" value="ECO:0007669"/>
    <property type="project" value="TreeGrafter"/>
</dbReference>
<evidence type="ECO:0000256" key="6">
    <source>
        <dbReference type="ARBA" id="ARBA00022786"/>
    </source>
</evidence>
<dbReference type="OMA" id="AHIEFVI"/>
<dbReference type="SUPFAM" id="SSF57850">
    <property type="entry name" value="RING/U-box"/>
    <property type="match status" value="1"/>
</dbReference>
<dbReference type="Gene3D" id="3.30.40.10">
    <property type="entry name" value="Zinc/RING finger domain, C3HC4 (zinc finger)"/>
    <property type="match status" value="1"/>
</dbReference>
<dbReference type="STRING" id="210143.A0A1R3I655"/>
<feature type="compositionally biased region" description="Low complexity" evidence="9">
    <location>
        <begin position="102"/>
        <end position="111"/>
    </location>
</feature>
<evidence type="ECO:0000256" key="2">
    <source>
        <dbReference type="ARBA" id="ARBA00012483"/>
    </source>
</evidence>
<dbReference type="InterPro" id="IPR039525">
    <property type="entry name" value="RNF126-like_zinc-ribbon"/>
</dbReference>
<dbReference type="CDD" id="cd16667">
    <property type="entry name" value="RING-H2_RNF126-like"/>
    <property type="match status" value="1"/>
</dbReference>
<evidence type="ECO:0000259" key="10">
    <source>
        <dbReference type="PROSITE" id="PS50089"/>
    </source>
</evidence>
<feature type="compositionally biased region" description="Polar residues" evidence="9">
    <location>
        <begin position="295"/>
        <end position="307"/>
    </location>
</feature>
<dbReference type="FunFam" id="3.30.40.10:FF:000022">
    <property type="entry name" value="E3 ubiquitin-protein ligase RING1-like"/>
    <property type="match status" value="1"/>
</dbReference>
<sequence length="346" mass="36991">MSLDGNVNGGGAGNTAGATSKPFFCYQCNRTVTITISPSADPSCPLCNEGFLEEYENPSPNLRSAFQNPNTGPFMDPFFPLSESFSSILPLLFPSASSSSTTTSSSSPATLDPHSMFGSTRSLGGDPNAFDPLAFIQSHLSDLRSSGAHIEFVIQNNPSDTGFRLPANIGDYFIGPGLEQLIQQLAENDPNRYGTPPASKSAIEALPSVKITKNHLNSEFNQCAVCMDEFEEGAQAKQMPCKHLYHKDCIFPWLELHNSCPVCRHELPTDDPDYERRAHGSQGTAGGNDGGGSVSADSGQRSGGDNTRSVERSFRISLPLPWPFGSRGSGSGSGGDNSEPRQENLD</sequence>
<evidence type="ECO:0000313" key="11">
    <source>
        <dbReference type="EMBL" id="OMO78076.1"/>
    </source>
</evidence>
<dbReference type="OrthoDB" id="8062037at2759"/>
<reference evidence="11 12" key="1">
    <citation type="submission" date="2013-09" db="EMBL/GenBank/DDBJ databases">
        <title>Corchorus capsularis genome sequencing.</title>
        <authorList>
            <person name="Alam M."/>
            <person name="Haque M.S."/>
            <person name="Islam M.S."/>
            <person name="Emdad E.M."/>
            <person name="Islam M.M."/>
            <person name="Ahmed B."/>
            <person name="Halim A."/>
            <person name="Hossen Q.M.M."/>
            <person name="Hossain M.Z."/>
            <person name="Ahmed R."/>
            <person name="Khan M.M."/>
            <person name="Islam R."/>
            <person name="Rashid M.M."/>
            <person name="Khan S.A."/>
            <person name="Rahman M.S."/>
            <person name="Alam M."/>
        </authorList>
    </citation>
    <scope>NUCLEOTIDE SEQUENCE [LARGE SCALE GENOMIC DNA]</scope>
    <source>
        <strain evidence="12">cv. CVL-1</strain>
        <tissue evidence="11">Whole seedling</tissue>
    </source>
</reference>
<name>A0A1R3I655_COCAP</name>
<feature type="compositionally biased region" description="Gly residues" evidence="9">
    <location>
        <begin position="283"/>
        <end position="293"/>
    </location>
</feature>
<evidence type="ECO:0000256" key="1">
    <source>
        <dbReference type="ARBA" id="ARBA00000900"/>
    </source>
</evidence>
<protein>
    <recommendedName>
        <fullName evidence="2">RING-type E3 ubiquitin transferase</fullName>
        <ecNumber evidence="2">2.3.2.27</ecNumber>
    </recommendedName>
</protein>
<comment type="catalytic activity">
    <reaction evidence="1">
        <text>S-ubiquitinyl-[E2 ubiquitin-conjugating enzyme]-L-cysteine + [acceptor protein]-L-lysine = [E2 ubiquitin-conjugating enzyme]-L-cysteine + N(6)-ubiquitinyl-[acceptor protein]-L-lysine.</text>
        <dbReference type="EC" id="2.3.2.27"/>
    </reaction>
</comment>
<keyword evidence="4" id="KW-0479">Metal-binding</keyword>
<dbReference type="Proteomes" id="UP000188268">
    <property type="component" value="Unassembled WGS sequence"/>
</dbReference>
<evidence type="ECO:0000313" key="12">
    <source>
        <dbReference type="Proteomes" id="UP000188268"/>
    </source>
</evidence>
<dbReference type="EC" id="2.3.2.27" evidence="2"/>
<feature type="domain" description="RING-type" evidence="10">
    <location>
        <begin position="223"/>
        <end position="264"/>
    </location>
</feature>
<dbReference type="GO" id="GO:0061630">
    <property type="term" value="F:ubiquitin protein ligase activity"/>
    <property type="evidence" value="ECO:0007669"/>
    <property type="project" value="UniProtKB-EC"/>
</dbReference>
<organism evidence="11 12">
    <name type="scientific">Corchorus capsularis</name>
    <name type="common">Jute</name>
    <dbReference type="NCBI Taxonomy" id="210143"/>
    <lineage>
        <taxon>Eukaryota</taxon>
        <taxon>Viridiplantae</taxon>
        <taxon>Streptophyta</taxon>
        <taxon>Embryophyta</taxon>
        <taxon>Tracheophyta</taxon>
        <taxon>Spermatophyta</taxon>
        <taxon>Magnoliopsida</taxon>
        <taxon>eudicotyledons</taxon>
        <taxon>Gunneridae</taxon>
        <taxon>Pentapetalae</taxon>
        <taxon>rosids</taxon>
        <taxon>malvids</taxon>
        <taxon>Malvales</taxon>
        <taxon>Malvaceae</taxon>
        <taxon>Grewioideae</taxon>
        <taxon>Apeibeae</taxon>
        <taxon>Corchorus</taxon>
    </lineage>
</organism>
<feature type="region of interest" description="Disordered" evidence="9">
    <location>
        <begin position="102"/>
        <end position="123"/>
    </location>
</feature>
<evidence type="ECO:0000256" key="8">
    <source>
        <dbReference type="PROSITE-ProRule" id="PRU00175"/>
    </source>
</evidence>
<dbReference type="GO" id="GO:0016567">
    <property type="term" value="P:protein ubiquitination"/>
    <property type="evidence" value="ECO:0007669"/>
    <property type="project" value="TreeGrafter"/>
</dbReference>
<accession>A0A1R3I655</accession>
<dbReference type="Gramene" id="OMO78076">
    <property type="protein sequence ID" value="OMO78076"/>
    <property type="gene ID" value="CCACVL1_14663"/>
</dbReference>
<feature type="region of interest" description="Disordered" evidence="9">
    <location>
        <begin position="273"/>
        <end position="346"/>
    </location>
</feature>
<dbReference type="SMART" id="SM00184">
    <property type="entry name" value="RING"/>
    <property type="match status" value="1"/>
</dbReference>
<keyword evidence="5 8" id="KW-0863">Zinc-finger</keyword>
<keyword evidence="6" id="KW-0833">Ubl conjugation pathway</keyword>
<evidence type="ECO:0000256" key="4">
    <source>
        <dbReference type="ARBA" id="ARBA00022723"/>
    </source>
</evidence>
<dbReference type="GO" id="GO:0008270">
    <property type="term" value="F:zinc ion binding"/>
    <property type="evidence" value="ECO:0007669"/>
    <property type="project" value="UniProtKB-KW"/>
</dbReference>